<gene>
    <name evidence="4" type="ORF">D0Z07_2225</name>
</gene>
<dbReference type="GO" id="GO:0003723">
    <property type="term" value="F:RNA binding"/>
    <property type="evidence" value="ECO:0007669"/>
    <property type="project" value="UniProtKB-KW"/>
</dbReference>
<dbReference type="Pfam" id="PF25358">
    <property type="entry name" value="PH_fung_RdRP"/>
    <property type="match status" value="1"/>
</dbReference>
<feature type="domain" description="RDRP core" evidence="2">
    <location>
        <begin position="429"/>
        <end position="1022"/>
    </location>
</feature>
<dbReference type="OrthoDB" id="6513042at2759"/>
<keyword evidence="1 4" id="KW-0696">RNA-directed RNA polymerase</keyword>
<dbReference type="GO" id="GO:0031380">
    <property type="term" value="C:nuclear RNA-directed RNA polymerase complex"/>
    <property type="evidence" value="ECO:0007669"/>
    <property type="project" value="TreeGrafter"/>
</dbReference>
<keyword evidence="1" id="KW-0808">Transferase</keyword>
<organism evidence="4 5">
    <name type="scientific">Hyphodiscus hymeniophilus</name>
    <dbReference type="NCBI Taxonomy" id="353542"/>
    <lineage>
        <taxon>Eukaryota</taxon>
        <taxon>Fungi</taxon>
        <taxon>Dikarya</taxon>
        <taxon>Ascomycota</taxon>
        <taxon>Pezizomycotina</taxon>
        <taxon>Leotiomycetes</taxon>
        <taxon>Helotiales</taxon>
        <taxon>Hyphodiscaceae</taxon>
        <taxon>Hyphodiscus</taxon>
    </lineage>
</organism>
<dbReference type="InterPro" id="IPR057596">
    <property type="entry name" value="RDRP_core"/>
</dbReference>
<keyword evidence="5" id="KW-1185">Reference proteome</keyword>
<dbReference type="EC" id="2.7.7.48" evidence="1"/>
<comment type="caution">
    <text evidence="4">The sequence shown here is derived from an EMBL/GenBank/DDBJ whole genome shotgun (WGS) entry which is preliminary data.</text>
</comment>
<dbReference type="InterPro" id="IPR035979">
    <property type="entry name" value="RBD_domain_sf"/>
</dbReference>
<evidence type="ECO:0000313" key="5">
    <source>
        <dbReference type="Proteomes" id="UP000785200"/>
    </source>
</evidence>
<dbReference type="Proteomes" id="UP000785200">
    <property type="component" value="Unassembled WGS sequence"/>
</dbReference>
<comment type="similarity">
    <text evidence="1">Belongs to the RdRP family.</text>
</comment>
<evidence type="ECO:0000313" key="4">
    <source>
        <dbReference type="EMBL" id="KAG0650821.1"/>
    </source>
</evidence>
<reference evidence="4" key="1">
    <citation type="submission" date="2019-07" db="EMBL/GenBank/DDBJ databases">
        <title>Hyphodiscus hymeniophilus genome sequencing and assembly.</title>
        <authorList>
            <person name="Kramer G."/>
            <person name="Nodwell J."/>
        </authorList>
    </citation>
    <scope>NUCLEOTIDE SEQUENCE</scope>
    <source>
        <strain evidence="4">ATCC 34498</strain>
    </source>
</reference>
<dbReference type="InterPro" id="IPR007855">
    <property type="entry name" value="RDRP"/>
</dbReference>
<dbReference type="CDD" id="cd00590">
    <property type="entry name" value="RRM_SF"/>
    <property type="match status" value="1"/>
</dbReference>
<dbReference type="EMBL" id="VNKQ01000005">
    <property type="protein sequence ID" value="KAG0650821.1"/>
    <property type="molecule type" value="Genomic_DNA"/>
</dbReference>
<dbReference type="InterPro" id="IPR012677">
    <property type="entry name" value="Nucleotide-bd_a/b_plait_sf"/>
</dbReference>
<dbReference type="InterPro" id="IPR057503">
    <property type="entry name" value="PH_RdRP"/>
</dbReference>
<protein>
    <recommendedName>
        <fullName evidence="1">RNA-dependent RNA polymerase</fullName>
        <ecNumber evidence="1">2.7.7.48</ecNumber>
    </recommendedName>
</protein>
<proteinExistence type="inferred from homology"/>
<feature type="domain" description="RdRP-like PH" evidence="3">
    <location>
        <begin position="137"/>
        <end position="302"/>
    </location>
</feature>
<dbReference type="AlphaFoldDB" id="A0A9P7AZ53"/>
<keyword evidence="1" id="KW-0548">Nucleotidyltransferase</keyword>
<comment type="catalytic activity">
    <reaction evidence="1">
        <text>RNA(n) + a ribonucleoside 5'-triphosphate = RNA(n+1) + diphosphate</text>
        <dbReference type="Rhea" id="RHEA:21248"/>
        <dbReference type="Rhea" id="RHEA-COMP:14527"/>
        <dbReference type="Rhea" id="RHEA-COMP:17342"/>
        <dbReference type="ChEBI" id="CHEBI:33019"/>
        <dbReference type="ChEBI" id="CHEBI:61557"/>
        <dbReference type="ChEBI" id="CHEBI:140395"/>
        <dbReference type="EC" id="2.7.7.48"/>
    </reaction>
</comment>
<dbReference type="PANTHER" id="PTHR23079:SF17">
    <property type="entry name" value="RNA-DEPENDENT RNA POLYMERASE"/>
    <property type="match status" value="1"/>
</dbReference>
<dbReference type="Gene3D" id="3.30.70.330">
    <property type="match status" value="1"/>
</dbReference>
<keyword evidence="1" id="KW-0694">RNA-binding</keyword>
<evidence type="ECO:0000259" key="2">
    <source>
        <dbReference type="Pfam" id="PF05183"/>
    </source>
</evidence>
<dbReference type="GO" id="GO:0003968">
    <property type="term" value="F:RNA-directed RNA polymerase activity"/>
    <property type="evidence" value="ECO:0007669"/>
    <property type="project" value="UniProtKB-KW"/>
</dbReference>
<dbReference type="Pfam" id="PF05183">
    <property type="entry name" value="RdRP"/>
    <property type="match status" value="1"/>
</dbReference>
<dbReference type="PANTHER" id="PTHR23079">
    <property type="entry name" value="RNA-DEPENDENT RNA POLYMERASE"/>
    <property type="match status" value="1"/>
</dbReference>
<accession>A0A9P7AZ53</accession>
<name>A0A9P7AZ53_9HELO</name>
<dbReference type="GO" id="GO:0030422">
    <property type="term" value="P:siRNA processing"/>
    <property type="evidence" value="ECO:0007669"/>
    <property type="project" value="TreeGrafter"/>
</dbReference>
<evidence type="ECO:0000259" key="3">
    <source>
        <dbReference type="Pfam" id="PF25358"/>
    </source>
</evidence>
<dbReference type="SUPFAM" id="SSF54928">
    <property type="entry name" value="RNA-binding domain, RBD"/>
    <property type="match status" value="1"/>
</dbReference>
<sequence>MEVFVRNVPPQSTENGFKKFMKPHLSNISIQAVHCSKGRDKSFASLTFLYVADAQRFLAQHGQPSLAPGSRLHQHRLQASRTVVNLFFGNRPIYFQRSNREPDPFHLRVLRKEENERKTKPEATATLAETPSVLPLSFECSSVSCGVWSYANSDLVFAPQVTWKTNAIAKFGQRSMVLNMGANQRVEFRYPGVEGITTEDGALIISMVEPPRFFDIITDTLADLMASFGFSGRTQVPRGRSGPNRHRTSFLDEDHRAVVGNCIIYRFGLVKDNMPADQERMKTLQNARGLPSIVHRYTRIVSWPEPYALGLRRLRNILSSANSEIPFVVKFQVQKLVQNNYLTPSIVIELIPTVKDTLERSGVDVCVSALRKLFPSIPYPAPGVESSRFQLDTLVDTLTRNEESCKGDGPSLQATQRTDNVANIHRVKVTPTHTFLYGPEQETTNRVLRKYADHHEYFLRVQFCDEDGTPVRFDNRVSHHRIYRDRFEAILLNGIQIADRKYDFLGFSHSSLRAQTCWFVAPFFHDGGLIWDRMIIRQLGEFASIRSPAKCAARIGQTFSDTPITVKIDPNIVRYETDVERNGRVFSDGVGTMSTSLMHKMWGRLTKASHAKPTCFQIRYAGAKGMISLDSRLKGDALVLRPSMVKFEGTNKTDIEICESAYRPLMAYLNRQFIKILEDMGVPDDFFLNLQQEEINRLRMITDSPINASSFLKRQSIGEAIHLPWLIIKLASMKLDFRLDGFLSSVLEITILMELRQLKHRTRIPVEKGYCLHGIMDETGTLEEGQVYCTARVDGVNRPVIGKRLVISRAPALHPGDVQFVEGIDVPRESPLAQLSNCIVFSQKGPRDLPSQLSGGDLDGDRYHIIWDEACQPLRNFLPADYPRQTPIDIGRPVDRRDMTDFFITFMETDQLGRIAVLHRILSDQRSTGTLDKDCITLAGMHSTAVDFSKTGIPVDMTQMPRYNPWRPDFEAPGPYVTIEKNDGIDFEAPRDVDEIGDDDDDFTPYSYYESDKILGKLYRDIDERKIFEEIKQHAAMNPASSATVIHAIWAQVQRATRLIQWEHKKEWARDLRNDYEECVWNIMTQYSEHPLRPLSELEAFVGNILGRTGAQSHRQRELSTSLKEKFDTDSAFFVNCIVKDGDEYSDESLERSLACLSVSLEEREGVRRGEQLLSFRYVAAAVCLREVERMIIV</sequence>
<evidence type="ECO:0000256" key="1">
    <source>
        <dbReference type="RuleBase" id="RU363098"/>
    </source>
</evidence>